<dbReference type="AlphaFoldDB" id="A0A2H0TF25"/>
<dbReference type="Proteomes" id="UP000229383">
    <property type="component" value="Unassembled WGS sequence"/>
</dbReference>
<dbReference type="EMBL" id="PFCN01000033">
    <property type="protein sequence ID" value="PIR70157.1"/>
    <property type="molecule type" value="Genomic_DNA"/>
</dbReference>
<comment type="caution">
    <text evidence="1">The sequence shown here is derived from an EMBL/GenBank/DDBJ whole genome shotgun (WGS) entry which is preliminary data.</text>
</comment>
<protein>
    <submittedName>
        <fullName evidence="1">Uncharacterized protein</fullName>
    </submittedName>
</protein>
<proteinExistence type="predicted"/>
<organism evidence="1 2">
    <name type="scientific">Candidatus Niyogibacteria bacterium CG10_big_fil_rev_8_21_14_0_10_42_19</name>
    <dbReference type="NCBI Taxonomy" id="1974725"/>
    <lineage>
        <taxon>Bacteria</taxon>
        <taxon>Candidatus Niyogiibacteriota</taxon>
    </lineage>
</organism>
<feature type="non-terminal residue" evidence="1">
    <location>
        <position position="1"/>
    </location>
</feature>
<evidence type="ECO:0000313" key="2">
    <source>
        <dbReference type="Proteomes" id="UP000229383"/>
    </source>
</evidence>
<name>A0A2H0TF25_9BACT</name>
<sequence>LVEGKASATSRDRENPASAGLFVIDSQGADILIRGKPEEGLFLVRRYLSRIGVIVASRFTYAQTILRWKRAKFKIIT</sequence>
<reference evidence="2" key="1">
    <citation type="submission" date="2017-09" db="EMBL/GenBank/DDBJ databases">
        <title>Depth-based differentiation of microbial function through sediment-hosted aquifers and enrichment of novel symbionts in the deep terrestrial subsurface.</title>
        <authorList>
            <person name="Probst A.J."/>
            <person name="Ladd B."/>
            <person name="Jarett J.K."/>
            <person name="Geller-Mcgrath D.E."/>
            <person name="Sieber C.M.K."/>
            <person name="Emerson J.B."/>
            <person name="Anantharaman K."/>
            <person name="Thomas B.C."/>
            <person name="Malmstrom R."/>
            <person name="Stieglmeier M."/>
            <person name="Klingl A."/>
            <person name="Woyke T."/>
            <person name="Ryan C.M."/>
            <person name="Banfield J.F."/>
        </authorList>
    </citation>
    <scope>NUCLEOTIDE SEQUENCE [LARGE SCALE GENOMIC DNA]</scope>
</reference>
<evidence type="ECO:0000313" key="1">
    <source>
        <dbReference type="EMBL" id="PIR70157.1"/>
    </source>
</evidence>
<gene>
    <name evidence="1" type="ORF">COU46_02715</name>
</gene>
<accession>A0A2H0TF25</accession>